<accession>A0A0E9SRZ8</accession>
<reference evidence="1" key="2">
    <citation type="journal article" date="2015" name="Fish Shellfish Immunol.">
        <title>Early steps in the European eel (Anguilla anguilla)-Vibrio vulnificus interaction in the gills: Role of the RtxA13 toxin.</title>
        <authorList>
            <person name="Callol A."/>
            <person name="Pajuelo D."/>
            <person name="Ebbesson L."/>
            <person name="Teles M."/>
            <person name="MacKenzie S."/>
            <person name="Amaro C."/>
        </authorList>
    </citation>
    <scope>NUCLEOTIDE SEQUENCE</scope>
</reference>
<evidence type="ECO:0000313" key="1">
    <source>
        <dbReference type="EMBL" id="JAH44027.1"/>
    </source>
</evidence>
<protein>
    <submittedName>
        <fullName evidence="1">Uncharacterized protein</fullName>
    </submittedName>
</protein>
<dbReference type="AlphaFoldDB" id="A0A0E9SRZ8"/>
<dbReference type="EMBL" id="GBXM01064550">
    <property type="protein sequence ID" value="JAH44027.1"/>
    <property type="molecule type" value="Transcribed_RNA"/>
</dbReference>
<name>A0A0E9SRZ8_ANGAN</name>
<organism evidence="1">
    <name type="scientific">Anguilla anguilla</name>
    <name type="common">European freshwater eel</name>
    <name type="synonym">Muraena anguilla</name>
    <dbReference type="NCBI Taxonomy" id="7936"/>
    <lineage>
        <taxon>Eukaryota</taxon>
        <taxon>Metazoa</taxon>
        <taxon>Chordata</taxon>
        <taxon>Craniata</taxon>
        <taxon>Vertebrata</taxon>
        <taxon>Euteleostomi</taxon>
        <taxon>Actinopterygii</taxon>
        <taxon>Neopterygii</taxon>
        <taxon>Teleostei</taxon>
        <taxon>Anguilliformes</taxon>
        <taxon>Anguillidae</taxon>
        <taxon>Anguilla</taxon>
    </lineage>
</organism>
<reference evidence="1" key="1">
    <citation type="submission" date="2014-11" db="EMBL/GenBank/DDBJ databases">
        <authorList>
            <person name="Amaro Gonzalez C."/>
        </authorList>
    </citation>
    <scope>NUCLEOTIDE SEQUENCE</scope>
</reference>
<sequence length="65" mass="7534">MVPFKYCIHNKCCTSSLQQTLLFQSLPALLAHSVNKIIKNAFYFLPSFYSNYTITDVLQFLKILN</sequence>
<proteinExistence type="predicted"/>